<dbReference type="Gene3D" id="3.40.50.300">
    <property type="entry name" value="P-loop containing nucleotide triphosphate hydrolases"/>
    <property type="match status" value="1"/>
</dbReference>
<reference evidence="3 4" key="1">
    <citation type="journal article" date="2021" name="Int. J. Syst. Evol. Microbiol.">
        <title>Reticulibacter mediterranei gen. nov., sp. nov., within the new family Reticulibacteraceae fam. nov., and Ktedonospora formicarum gen. nov., sp. nov., Ktedonobacter robiniae sp. nov., Dictyobacter formicarum sp. nov. and Dictyobacter arantiisoli sp. nov., belonging to the class Ktedonobacteria.</title>
        <authorList>
            <person name="Yabe S."/>
            <person name="Zheng Y."/>
            <person name="Wang C.M."/>
            <person name="Sakai Y."/>
            <person name="Abe K."/>
            <person name="Yokota A."/>
            <person name="Donadio S."/>
            <person name="Cavaletti L."/>
            <person name="Monciardini P."/>
        </authorList>
    </citation>
    <scope>NUCLEOTIDE SEQUENCE [LARGE SCALE GENOMIC DNA]</scope>
    <source>
        <strain evidence="3 4">SOSP1-30</strain>
    </source>
</reference>
<evidence type="ECO:0000313" key="3">
    <source>
        <dbReference type="EMBL" id="GHO52020.1"/>
    </source>
</evidence>
<dbReference type="EMBL" id="BNJG01000001">
    <property type="protein sequence ID" value="GHO52020.1"/>
    <property type="molecule type" value="Genomic_DNA"/>
</dbReference>
<dbReference type="PANTHER" id="PTHR10887:SF495">
    <property type="entry name" value="HELICASE SENATAXIN ISOFORM X1-RELATED"/>
    <property type="match status" value="1"/>
</dbReference>
<dbReference type="InterPro" id="IPR045055">
    <property type="entry name" value="DNA2/NAM7-like"/>
</dbReference>
<organism evidence="3 4">
    <name type="scientific">Ktedonobacter robiniae</name>
    <dbReference type="NCBI Taxonomy" id="2778365"/>
    <lineage>
        <taxon>Bacteria</taxon>
        <taxon>Bacillati</taxon>
        <taxon>Chloroflexota</taxon>
        <taxon>Ktedonobacteria</taxon>
        <taxon>Ktedonobacterales</taxon>
        <taxon>Ktedonobacteraceae</taxon>
        <taxon>Ktedonobacter</taxon>
    </lineage>
</organism>
<dbReference type="RefSeq" id="WP_201368971.1">
    <property type="nucleotide sequence ID" value="NZ_BNJG01000001.1"/>
</dbReference>
<evidence type="ECO:0000259" key="2">
    <source>
        <dbReference type="Pfam" id="PF13086"/>
    </source>
</evidence>
<dbReference type="InterPro" id="IPR027417">
    <property type="entry name" value="P-loop_NTPase"/>
</dbReference>
<comment type="caution">
    <text evidence="3">The sequence shown here is derived from an EMBL/GenBank/DDBJ whole genome shotgun (WGS) entry which is preliminary data.</text>
</comment>
<feature type="domain" description="DNA2/NAM7 helicase helicase" evidence="2">
    <location>
        <begin position="160"/>
        <end position="332"/>
    </location>
</feature>
<dbReference type="InterPro" id="IPR041677">
    <property type="entry name" value="DNA2/NAM7_AAA_11"/>
</dbReference>
<dbReference type="SUPFAM" id="SSF52540">
    <property type="entry name" value="P-loop containing nucleoside triphosphate hydrolases"/>
    <property type="match status" value="1"/>
</dbReference>
<evidence type="ECO:0000256" key="1">
    <source>
        <dbReference type="SAM" id="Coils"/>
    </source>
</evidence>
<sequence length="563" mass="64443">MQYTFRPLNDPRPEMEQALDRAIELSVGSKQYTIVDGQLVYEQHRRYRYAFTLESSSWDLPDSTDFQLQSADFDHLLVELSNTKDDRVTITTMQRLPERTLSYAHLVVERAHLLRKMKEALGQVQASMDLGLKLFGYLDCPDEAVTSSLVDAISDVFVPDDVQRLAIQRSLASEVQMILGPGGTGKTDVLTAIAMLHAILYKSRVLITSHTNIAIDNAIIRLATFFRKHGMDCFLEERNLVRAGNPHLADLETDAFHNVTISMIVNDAIEQQREEITRLERRREKVLLDITEYRQELPIQVRDWNQRQEEIPLQRKRIETELECLEEEEQRQLSPIQAQLASLIKRDKKAIQAMKAAKATWQAEEARLMPLQQRYIDQWSLYEAGLKKLEGLHEYRPVARVFVQLLTGKWEKALEASVEELAALLRTLQDQMAPIQERIAKAKLTYGQAERQHADLQPTIDSWTKKRDTQPAHYIQKQAALTQDLADLERELQAGNPRIAALEQALIKARQERALIEDALAHLDQQVEDAKREAGRLVLESAQVVGATLTSLYLNPTLLNQQC</sequence>
<dbReference type="Proteomes" id="UP000654345">
    <property type="component" value="Unassembled WGS sequence"/>
</dbReference>
<feature type="coiled-coil region" evidence="1">
    <location>
        <begin position="262"/>
        <end position="296"/>
    </location>
</feature>
<feature type="coiled-coil region" evidence="1">
    <location>
        <begin position="499"/>
        <end position="540"/>
    </location>
</feature>
<dbReference type="Pfam" id="PF13086">
    <property type="entry name" value="AAA_11"/>
    <property type="match status" value="1"/>
</dbReference>
<evidence type="ECO:0000313" key="4">
    <source>
        <dbReference type="Proteomes" id="UP000654345"/>
    </source>
</evidence>
<accession>A0ABQ3UH32</accession>
<protein>
    <recommendedName>
        <fullName evidence="2">DNA2/NAM7 helicase helicase domain-containing protein</fullName>
    </recommendedName>
</protein>
<keyword evidence="1" id="KW-0175">Coiled coil</keyword>
<dbReference type="PANTHER" id="PTHR10887">
    <property type="entry name" value="DNA2/NAM7 HELICASE FAMILY"/>
    <property type="match status" value="1"/>
</dbReference>
<proteinExistence type="predicted"/>
<gene>
    <name evidence="3" type="ORF">KSB_04950</name>
</gene>
<keyword evidence="4" id="KW-1185">Reference proteome</keyword>
<name>A0ABQ3UH32_9CHLR</name>